<evidence type="ECO:0000256" key="14">
    <source>
        <dbReference type="PIRSR" id="PIRSR601508-2"/>
    </source>
</evidence>
<dbReference type="Gene3D" id="1.10.287.70">
    <property type="match status" value="1"/>
</dbReference>
<evidence type="ECO:0000256" key="2">
    <source>
        <dbReference type="ARBA" id="ARBA00008685"/>
    </source>
</evidence>
<dbReference type="InterPro" id="IPR001508">
    <property type="entry name" value="Iono_Glu_rcpt_met"/>
</dbReference>
<evidence type="ECO:0000256" key="12">
    <source>
        <dbReference type="ARBA" id="ARBA00023303"/>
    </source>
</evidence>
<dbReference type="Gene3D" id="3.40.190.10">
    <property type="entry name" value="Periplasmic binding protein-like II"/>
    <property type="match status" value="3"/>
</dbReference>
<reference evidence="21" key="1">
    <citation type="submission" date="2016-04" db="UniProtKB">
        <authorList>
            <consortium name="WormBaseParasite"/>
        </authorList>
    </citation>
    <scope>IDENTIFICATION</scope>
</reference>
<reference evidence="19 20" key="2">
    <citation type="submission" date="2018-11" db="EMBL/GenBank/DDBJ databases">
        <authorList>
            <consortium name="Pathogen Informatics"/>
        </authorList>
    </citation>
    <scope>NUCLEOTIDE SEQUENCE [LARGE SCALE GENOMIC DNA]</scope>
</reference>
<evidence type="ECO:0000256" key="5">
    <source>
        <dbReference type="ARBA" id="ARBA00022692"/>
    </source>
</evidence>
<dbReference type="InterPro" id="IPR019594">
    <property type="entry name" value="Glu/Gly-bd"/>
</dbReference>
<feature type="binding site" evidence="13">
    <location>
        <position position="476"/>
    </location>
    <ligand>
        <name>L-glutamate</name>
        <dbReference type="ChEBI" id="CHEBI:29985"/>
    </ligand>
</feature>
<dbReference type="PANTHER" id="PTHR18966">
    <property type="entry name" value="IONOTROPIC GLUTAMATE RECEPTOR"/>
    <property type="match status" value="1"/>
</dbReference>
<evidence type="ECO:0000256" key="16">
    <source>
        <dbReference type="SAM" id="Phobius"/>
    </source>
</evidence>
<evidence type="ECO:0000313" key="19">
    <source>
        <dbReference type="EMBL" id="VDL76580.1"/>
    </source>
</evidence>
<keyword evidence="4" id="KW-1003">Cell membrane</keyword>
<protein>
    <submittedName>
        <fullName evidence="21">PBPe domain-containing protein</fullName>
    </submittedName>
</protein>
<feature type="domain" description="Ionotropic glutamate receptor C-terminal" evidence="17">
    <location>
        <begin position="228"/>
        <end position="620"/>
    </location>
</feature>
<evidence type="ECO:0000256" key="9">
    <source>
        <dbReference type="ARBA" id="ARBA00023170"/>
    </source>
</evidence>
<comment type="similarity">
    <text evidence="2">Belongs to the glutamate-gated ion channel (TC 1.A.10.1) family.</text>
</comment>
<evidence type="ECO:0000256" key="15">
    <source>
        <dbReference type="PIRSR" id="PIRSR601508-3"/>
    </source>
</evidence>
<feature type="binding site" evidence="13">
    <location>
        <position position="475"/>
    </location>
    <ligand>
        <name>L-glutamate</name>
        <dbReference type="ChEBI" id="CHEBI:29985"/>
    </ligand>
</feature>
<dbReference type="Pfam" id="PF10613">
    <property type="entry name" value="Lig_chan-Glu_bd"/>
    <property type="match status" value="1"/>
</dbReference>
<feature type="binding site" evidence="13">
    <location>
        <position position="557"/>
    </location>
    <ligand>
        <name>L-glutamate</name>
        <dbReference type="ChEBI" id="CHEBI:29985"/>
    </ligand>
</feature>
<keyword evidence="12" id="KW-0407">Ion channel</keyword>
<evidence type="ECO:0000256" key="10">
    <source>
        <dbReference type="ARBA" id="ARBA00023180"/>
    </source>
</evidence>
<dbReference type="FunFam" id="1.10.287.70:FF:000080">
    <property type="entry name" value="Glutamate receptor ionotropic, kainate"/>
    <property type="match status" value="1"/>
</dbReference>
<evidence type="ECO:0000256" key="11">
    <source>
        <dbReference type="ARBA" id="ARBA00023286"/>
    </source>
</evidence>
<dbReference type="EMBL" id="UYSL01020911">
    <property type="protein sequence ID" value="VDL76580.1"/>
    <property type="molecule type" value="Genomic_DNA"/>
</dbReference>
<dbReference type="OMA" id="DEGCELM"/>
<keyword evidence="20" id="KW-1185">Reference proteome</keyword>
<evidence type="ECO:0000256" key="1">
    <source>
        <dbReference type="ARBA" id="ARBA00004651"/>
    </source>
</evidence>
<keyword evidence="3" id="KW-0813">Transport</keyword>
<evidence type="ECO:0000256" key="6">
    <source>
        <dbReference type="ARBA" id="ARBA00022989"/>
    </source>
</evidence>
<dbReference type="PRINTS" id="PR00177">
    <property type="entry name" value="NMDARECEPTOR"/>
</dbReference>
<feature type="domain" description="Ionotropic glutamate receptor L-glutamate and glycine-binding" evidence="18">
    <location>
        <begin position="235"/>
        <end position="294"/>
    </location>
</feature>
<evidence type="ECO:0000313" key="20">
    <source>
        <dbReference type="Proteomes" id="UP000271162"/>
    </source>
</evidence>
<evidence type="ECO:0000256" key="4">
    <source>
        <dbReference type="ARBA" id="ARBA00022475"/>
    </source>
</evidence>
<evidence type="ECO:0000259" key="18">
    <source>
        <dbReference type="SMART" id="SM00918"/>
    </source>
</evidence>
<dbReference type="Proteomes" id="UP000271162">
    <property type="component" value="Unassembled WGS sequence"/>
</dbReference>
<feature type="site" description="Crucial to convey clamshell closure to channel opening" evidence="14">
    <location>
        <position position="454"/>
    </location>
</feature>
<dbReference type="GO" id="GO:0038023">
    <property type="term" value="F:signaling receptor activity"/>
    <property type="evidence" value="ECO:0007669"/>
    <property type="project" value="InterPro"/>
</dbReference>
<sequence length="681" mass="77763">MLSRSHSDYIYLAPSVAVFSNIVLDVFPYLRITTAATVIFDGAFGSLDGWINLFTSLPIHVEFLEVDDVNNFRRQFHSILYRVSNIFLIMKTASAELLLYEDITPLRCDYCNDIDVLWIRPFPTGRNSKTKELCDYLRRSDAGIDLHYKMESWTEVGIKTSIISNYSSYMNPTAGTSIELSFVLEVVSIAFEHLSKRKLGDLASSAIEAAVLQNSSDEYGSYKSANGSVYFQQPPFVQTTGDPERPYEGYCIDLIELIRRELNFTYSIYEVGDGAYGTIDCTGNWNGLMRDLVSGSADIALAPLSVTAEREDDVDFTVPYYDLVGTTIMMRKDDVRYSLFKFMKVLEWPVWLCILAAYLCTSLTLWLFDRFSPYSCTNSNERYIDGTEDRIFSFKECLWFCMTSLTPQGGGEAPKNISGRLVVASWWLFGFIIIASYTANLAAFLTVSRLEQPISSLDDLAKQFKIEYAPMKGSSSENYFRRMAEIEERFYTSVIFAYICSPHQQFENYIGDFPLSMHPNNGCFLNRYIQESTLPSNIDEAIERVLHSKNGFAYIGDATAIKYACLRNCQLQQVGPEFSRKPYAIAVRSGDALKDEISRAILLLLNERQLEVLKEKWWNENPRKSECPQSSIEKNGISIENIGGVFVVILCGVFLSLIVMILEYFCYRYSLFLWSYRVRIY</sequence>
<keyword evidence="6 16" id="KW-1133">Transmembrane helix</keyword>
<dbReference type="InterPro" id="IPR001320">
    <property type="entry name" value="Iontro_rcpt_C"/>
</dbReference>
<dbReference type="InterPro" id="IPR015683">
    <property type="entry name" value="Ionotropic_Glu_rcpt"/>
</dbReference>
<evidence type="ECO:0000256" key="3">
    <source>
        <dbReference type="ARBA" id="ARBA00022448"/>
    </source>
</evidence>
<dbReference type="SMART" id="SM00079">
    <property type="entry name" value="PBPe"/>
    <property type="match status" value="1"/>
</dbReference>
<feature type="transmembrane region" description="Helical" evidence="16">
    <location>
        <begin position="642"/>
        <end position="665"/>
    </location>
</feature>
<dbReference type="WBParaSite" id="NBR_0001299001-mRNA-1">
    <property type="protein sequence ID" value="NBR_0001299001-mRNA-1"/>
    <property type="gene ID" value="NBR_0001299001"/>
</dbReference>
<organism evidence="21">
    <name type="scientific">Nippostrongylus brasiliensis</name>
    <name type="common">Rat hookworm</name>
    <dbReference type="NCBI Taxonomy" id="27835"/>
    <lineage>
        <taxon>Eukaryota</taxon>
        <taxon>Metazoa</taxon>
        <taxon>Ecdysozoa</taxon>
        <taxon>Nematoda</taxon>
        <taxon>Chromadorea</taxon>
        <taxon>Rhabditida</taxon>
        <taxon>Rhabditina</taxon>
        <taxon>Rhabditomorpha</taxon>
        <taxon>Strongyloidea</taxon>
        <taxon>Heligmosomidae</taxon>
        <taxon>Nippostrongylus</taxon>
    </lineage>
</organism>
<keyword evidence="15" id="KW-1015">Disulfide bond</keyword>
<accession>A0A158R126</accession>
<dbReference type="GO" id="GO:0005886">
    <property type="term" value="C:plasma membrane"/>
    <property type="evidence" value="ECO:0007669"/>
    <property type="project" value="UniProtKB-SubCell"/>
</dbReference>
<evidence type="ECO:0000256" key="13">
    <source>
        <dbReference type="PIRSR" id="PIRSR601508-1"/>
    </source>
</evidence>
<dbReference type="STRING" id="27835.A0A158R126"/>
<keyword evidence="10" id="KW-0325">Glycoprotein</keyword>
<dbReference type="FunFam" id="3.40.190.10:FF:000142">
    <property type="entry name" value="Ionotropic receptor 25a"/>
    <property type="match status" value="1"/>
</dbReference>
<gene>
    <name evidence="19" type="ORF">NBR_LOCUS12991</name>
</gene>
<dbReference type="AlphaFoldDB" id="A0A158R126"/>
<feature type="binding site" evidence="13">
    <location>
        <position position="303"/>
    </location>
    <ligand>
        <name>L-glutamate</name>
        <dbReference type="ChEBI" id="CHEBI:29985"/>
    </ligand>
</feature>
<dbReference type="GO" id="GO:0015276">
    <property type="term" value="F:ligand-gated monoatomic ion channel activity"/>
    <property type="evidence" value="ECO:0007669"/>
    <property type="project" value="InterPro"/>
</dbReference>
<dbReference type="SUPFAM" id="SSF81324">
    <property type="entry name" value="Voltage-gated potassium channels"/>
    <property type="match status" value="1"/>
</dbReference>
<feature type="binding site" evidence="13">
    <location>
        <position position="305"/>
    </location>
    <ligand>
        <name>L-glutamate</name>
        <dbReference type="ChEBI" id="CHEBI:29985"/>
    </ligand>
</feature>
<dbReference type="SUPFAM" id="SSF53850">
    <property type="entry name" value="Periplasmic binding protein-like II"/>
    <property type="match status" value="1"/>
</dbReference>
<name>A0A158R126_NIPBR</name>
<feature type="disulfide bond" evidence="15">
    <location>
        <begin position="569"/>
        <end position="627"/>
    </location>
</feature>
<evidence type="ECO:0000313" key="21">
    <source>
        <dbReference type="WBParaSite" id="NBR_0001299001-mRNA-1"/>
    </source>
</evidence>
<evidence type="ECO:0000256" key="8">
    <source>
        <dbReference type="ARBA" id="ARBA00023136"/>
    </source>
</evidence>
<feature type="transmembrane region" description="Helical" evidence="16">
    <location>
        <begin position="348"/>
        <end position="368"/>
    </location>
</feature>
<dbReference type="FunFam" id="3.40.190.10:FF:000160">
    <property type="entry name" value="GLutamate Receptor family (AMPA)"/>
    <property type="match status" value="1"/>
</dbReference>
<keyword evidence="9" id="KW-0675">Receptor</keyword>
<feature type="site" description="Interaction with the cone snail toxin Con-ikot-ikot" evidence="14">
    <location>
        <position position="481"/>
    </location>
</feature>
<feature type="binding site" evidence="13">
    <location>
        <position position="310"/>
    </location>
    <ligand>
        <name>L-glutamate</name>
        <dbReference type="ChEBI" id="CHEBI:29985"/>
    </ligand>
</feature>
<dbReference type="SMART" id="SM00918">
    <property type="entry name" value="Lig_chan-Glu_bd"/>
    <property type="match status" value="1"/>
</dbReference>
<evidence type="ECO:0000256" key="7">
    <source>
        <dbReference type="ARBA" id="ARBA00023065"/>
    </source>
</evidence>
<keyword evidence="5 16" id="KW-0812">Transmembrane</keyword>
<proteinExistence type="inferred from homology"/>
<feature type="transmembrane region" description="Helical" evidence="16">
    <location>
        <begin position="426"/>
        <end position="447"/>
    </location>
</feature>
<evidence type="ECO:0000259" key="17">
    <source>
        <dbReference type="SMART" id="SM00079"/>
    </source>
</evidence>
<keyword evidence="11" id="KW-1071">Ligand-gated ion channel</keyword>
<keyword evidence="8 16" id="KW-0472">Membrane</keyword>
<comment type="subcellular location">
    <subcellularLocation>
        <location evidence="1">Cell membrane</location>
        <topology evidence="1">Multi-pass membrane protein</topology>
    </subcellularLocation>
</comment>
<keyword evidence="7" id="KW-0406">Ion transport</keyword>
<dbReference type="Pfam" id="PF00060">
    <property type="entry name" value="Lig_chan"/>
    <property type="match status" value="1"/>
</dbReference>